<evidence type="ECO:0000313" key="2">
    <source>
        <dbReference type="Proteomes" id="UP000006320"/>
    </source>
</evidence>
<name>A0AAV3V4B4_9ALTE</name>
<dbReference type="Proteomes" id="UP000006320">
    <property type="component" value="Unassembled WGS sequence"/>
</dbReference>
<gene>
    <name evidence="1" type="ORF">GCHA_3652</name>
</gene>
<evidence type="ECO:0000313" key="1">
    <source>
        <dbReference type="EMBL" id="GAC11582.1"/>
    </source>
</evidence>
<sequence>MQIYYVIAHAERLYRSLIESSAFYSSVVSEYSQATVY</sequence>
<accession>A0AAV3V4B4</accession>
<comment type="caution">
    <text evidence="1">The sequence shown here is derived from an EMBL/GenBank/DDBJ whole genome shotgun (WGS) entry which is preliminary data.</text>
</comment>
<protein>
    <submittedName>
        <fullName evidence="1">Uncharacterized protein</fullName>
    </submittedName>
</protein>
<reference evidence="1 2" key="1">
    <citation type="journal article" date="2017" name="Antonie Van Leeuwenhoek">
        <title>Rhizobium rhizosphaerae sp. nov., a novel species isolated from rice rhizosphere.</title>
        <authorList>
            <person name="Zhao J.J."/>
            <person name="Zhang J."/>
            <person name="Zhang R.J."/>
            <person name="Zhang C.W."/>
            <person name="Yin H.Q."/>
            <person name="Zhang X.X."/>
        </authorList>
    </citation>
    <scope>NUCLEOTIDE SEQUENCE [LARGE SCALE GENOMIC DNA]</scope>
    <source>
        <strain evidence="1 2">S18K6</strain>
    </source>
</reference>
<organism evidence="1 2">
    <name type="scientific">Paraglaciecola chathamensis S18K6</name>
    <dbReference type="NCBI Taxonomy" id="1127672"/>
    <lineage>
        <taxon>Bacteria</taxon>
        <taxon>Pseudomonadati</taxon>
        <taxon>Pseudomonadota</taxon>
        <taxon>Gammaproteobacteria</taxon>
        <taxon>Alteromonadales</taxon>
        <taxon>Alteromonadaceae</taxon>
        <taxon>Paraglaciecola</taxon>
    </lineage>
</organism>
<dbReference type="EMBL" id="BAEM01000043">
    <property type="protein sequence ID" value="GAC11582.1"/>
    <property type="molecule type" value="Genomic_DNA"/>
</dbReference>
<dbReference type="AlphaFoldDB" id="A0AAV3V4B4"/>
<proteinExistence type="predicted"/>